<gene>
    <name evidence="2" type="ORF">K6K41_20810</name>
</gene>
<dbReference type="RefSeq" id="WP_261405898.1">
    <property type="nucleotide sequence ID" value="NZ_CP081869.1"/>
</dbReference>
<proteinExistence type="predicted"/>
<dbReference type="AlphaFoldDB" id="A0A9E6RFD9"/>
<evidence type="ECO:0000313" key="3">
    <source>
        <dbReference type="Proteomes" id="UP000825701"/>
    </source>
</evidence>
<dbReference type="Proteomes" id="UP000825701">
    <property type="component" value="Chromosome"/>
</dbReference>
<dbReference type="KEGG" id="cmet:K6K41_20810"/>
<sequence>MNEDVRPAIVRLDKAVTLFSVEEFNRTALRHRSSPSSLPEQAFSPPAGAAPARRLARRAKNSTERYLVTISPARWQGEKMALLPLKRLIPKR</sequence>
<organism evidence="2 3">
    <name type="scientific">Chenggangzhangella methanolivorans</name>
    <dbReference type="NCBI Taxonomy" id="1437009"/>
    <lineage>
        <taxon>Bacteria</taxon>
        <taxon>Pseudomonadati</taxon>
        <taxon>Pseudomonadota</taxon>
        <taxon>Alphaproteobacteria</taxon>
        <taxon>Hyphomicrobiales</taxon>
        <taxon>Methylopilaceae</taxon>
        <taxon>Chenggangzhangella</taxon>
    </lineage>
</organism>
<protein>
    <submittedName>
        <fullName evidence="2">Uncharacterized protein</fullName>
    </submittedName>
</protein>
<evidence type="ECO:0000313" key="2">
    <source>
        <dbReference type="EMBL" id="QZO02559.1"/>
    </source>
</evidence>
<reference evidence="2" key="1">
    <citation type="submission" date="2021-08" db="EMBL/GenBank/DDBJ databases">
        <authorList>
            <person name="Zhang H."/>
            <person name="Xu M."/>
            <person name="Yu Z."/>
            <person name="Yang L."/>
            <person name="Cai Y."/>
        </authorList>
    </citation>
    <scope>NUCLEOTIDE SEQUENCE</scope>
    <source>
        <strain evidence="2">CHL1</strain>
    </source>
</reference>
<accession>A0A9E6RFD9</accession>
<feature type="region of interest" description="Disordered" evidence="1">
    <location>
        <begin position="29"/>
        <end position="58"/>
    </location>
</feature>
<dbReference type="EMBL" id="CP081869">
    <property type="protein sequence ID" value="QZO02559.1"/>
    <property type="molecule type" value="Genomic_DNA"/>
</dbReference>
<evidence type="ECO:0000256" key="1">
    <source>
        <dbReference type="SAM" id="MobiDB-lite"/>
    </source>
</evidence>
<name>A0A9E6RFD9_9HYPH</name>
<keyword evidence="3" id="KW-1185">Reference proteome</keyword>